<dbReference type="GO" id="GO:0005737">
    <property type="term" value="C:cytoplasm"/>
    <property type="evidence" value="ECO:0007669"/>
    <property type="project" value="UniProtKB-SubCell"/>
</dbReference>
<dbReference type="Gene3D" id="1.10.10.10">
    <property type="entry name" value="Winged helix-like DNA-binding domain superfamily/Winged helix DNA-binding domain"/>
    <property type="match status" value="1"/>
</dbReference>
<dbReference type="EMBL" id="DSYZ01000088">
    <property type="protein sequence ID" value="HGT82938.1"/>
    <property type="molecule type" value="Genomic_DNA"/>
</dbReference>
<feature type="domain" description="N(4)-bis(aminopropyl)spermidine synthase C-terminal" evidence="2">
    <location>
        <begin position="88"/>
        <end position="330"/>
    </location>
</feature>
<dbReference type="HAMAP" id="MF_01947">
    <property type="entry name" value="Aminopropyltransf_BpsA"/>
    <property type="match status" value="1"/>
</dbReference>
<comment type="pathway">
    <text evidence="1">Amine and polyamine biosynthesis.</text>
</comment>
<dbReference type="PANTHER" id="PTHR23290">
    <property type="entry name" value="RRNA N6-ADENOSINE-METHYLTRANSFERASE METTL5"/>
    <property type="match status" value="1"/>
</dbReference>
<evidence type="ECO:0000256" key="1">
    <source>
        <dbReference type="HAMAP-Rule" id="MF_01947"/>
    </source>
</evidence>
<accession>A0A7J3M2J0</accession>
<dbReference type="InterPro" id="IPR002723">
    <property type="entry name" value="BpsA_C"/>
</dbReference>
<keyword evidence="1" id="KW-0963">Cytoplasm</keyword>
<keyword evidence="3" id="KW-0489">Methyltransferase</keyword>
<gene>
    <name evidence="1" type="primary">bpsA</name>
    <name evidence="3" type="ORF">ENT52_04345</name>
</gene>
<dbReference type="EC" id="2.5.1.128" evidence="1"/>
<evidence type="ECO:0000313" key="3">
    <source>
        <dbReference type="EMBL" id="HGT82938.1"/>
    </source>
</evidence>
<reference evidence="3" key="1">
    <citation type="journal article" date="2020" name="mSystems">
        <title>Genome- and Community-Level Interaction Insights into Carbon Utilization and Element Cycling Functions of Hydrothermarchaeota in Hydrothermal Sediment.</title>
        <authorList>
            <person name="Zhou Z."/>
            <person name="Liu Y."/>
            <person name="Xu W."/>
            <person name="Pan J."/>
            <person name="Luo Z.H."/>
            <person name="Li M."/>
        </authorList>
    </citation>
    <scope>NUCLEOTIDE SEQUENCE [LARGE SCALE GENOMIC DNA]</scope>
    <source>
        <strain evidence="3">SpSt-587</strain>
    </source>
</reference>
<dbReference type="PANTHER" id="PTHR23290:SF0">
    <property type="entry name" value="RRNA N6-ADENOSINE-METHYLTRANSFERASE METTL5"/>
    <property type="match status" value="1"/>
</dbReference>
<sequence>MNRIQIQILQTLLEGEKSVYQVIDNQDGSLPEFLEALEELQREGIVKFDSGKIYIVEKNFAEKFRSIDARCECCAGTGYKINRFYALILSKYKEICKNRPPAVEKFDQGFISEDGVIRRLEFIHEKGDIYEKFFIVGDDDLFSLALSLTELPKEVVVVDIDERLVNFINRVAKEEKLNVSAFVYDVQKELPEEFRKSFDVFVTDPVETVDGIKLFLSRGISALRGIGSSGYFGLTTLEASRRKWFEIERMILEMGFVITDIKRRFNVYPADEKSYRQFEEKLPIFKILGFKTDYDWYTSSLFRIEAVKEPRPLVEGEMIIDERVYKDEESLATPY</sequence>
<dbReference type="InterPro" id="IPR036388">
    <property type="entry name" value="WH-like_DNA-bd_sf"/>
</dbReference>
<proteinExistence type="inferred from homology"/>
<dbReference type="CDD" id="cd02440">
    <property type="entry name" value="AdoMet_MTases"/>
    <property type="match status" value="1"/>
</dbReference>
<name>A0A7J3M2J0_ARCFL</name>
<dbReference type="SUPFAM" id="SSF53335">
    <property type="entry name" value="S-adenosyl-L-methionine-dependent methyltransferases"/>
    <property type="match status" value="1"/>
</dbReference>
<comment type="catalytic activity">
    <reaction evidence="1">
        <text>2 S-adenosyl 3-(methylsulfanyl)propylamine + spermidine = N(4)-bis(aminopropyl)spermidine + 2 S-methyl-5'-thioadenosine + 2 H(+)</text>
        <dbReference type="Rhea" id="RHEA:44132"/>
        <dbReference type="ChEBI" id="CHEBI:15378"/>
        <dbReference type="ChEBI" id="CHEBI:17509"/>
        <dbReference type="ChEBI" id="CHEBI:57443"/>
        <dbReference type="ChEBI" id="CHEBI:57834"/>
        <dbReference type="ChEBI" id="CHEBI:82771"/>
        <dbReference type="EC" id="2.5.1.128"/>
    </reaction>
</comment>
<keyword evidence="1" id="KW-0620">Polyamine biosynthesis</keyword>
<dbReference type="GO" id="GO:0006596">
    <property type="term" value="P:polyamine biosynthetic process"/>
    <property type="evidence" value="ECO:0007669"/>
    <property type="project" value="UniProtKB-UniRule"/>
</dbReference>
<comment type="similarity">
    <text evidence="1">Belongs to the branched-chain polyamine synthase family.</text>
</comment>
<dbReference type="InterPro" id="IPR051720">
    <property type="entry name" value="rRNA_MeTrfase/Polyamine_Synth"/>
</dbReference>
<dbReference type="Gene3D" id="3.40.50.150">
    <property type="entry name" value="Vaccinia Virus protein VP39"/>
    <property type="match status" value="1"/>
</dbReference>
<dbReference type="InterPro" id="IPR029063">
    <property type="entry name" value="SAM-dependent_MTases_sf"/>
</dbReference>
<organism evidence="3">
    <name type="scientific">Archaeoglobus fulgidus</name>
    <dbReference type="NCBI Taxonomy" id="2234"/>
    <lineage>
        <taxon>Archaea</taxon>
        <taxon>Methanobacteriati</taxon>
        <taxon>Methanobacteriota</taxon>
        <taxon>Archaeoglobi</taxon>
        <taxon>Archaeoglobales</taxon>
        <taxon>Archaeoglobaceae</taxon>
        <taxon>Archaeoglobus</taxon>
    </lineage>
</organism>
<dbReference type="GO" id="GO:0008168">
    <property type="term" value="F:methyltransferase activity"/>
    <property type="evidence" value="ECO:0007669"/>
    <property type="project" value="UniProtKB-KW"/>
</dbReference>
<dbReference type="PIRSF" id="PIRSF005895">
    <property type="entry name" value="UCP005895_mtase"/>
    <property type="match status" value="1"/>
</dbReference>
<dbReference type="Pfam" id="PF01861">
    <property type="entry name" value="BpsA_C"/>
    <property type="match status" value="1"/>
</dbReference>
<evidence type="ECO:0000259" key="2">
    <source>
        <dbReference type="Pfam" id="PF01861"/>
    </source>
</evidence>
<comment type="function">
    <text evidence="1">Involved in the biosynthesis of branched-chain polyamines, which support the growth of thermophiles under high-temperature conditions. Catalyzes the sequential condensation of spermidine with the aminopropyl groups of decarboxylated S-adenosylmethionines to produce N(4)-bis(aminopropyl)spermidine via N(4)-aminopropylspermidine.</text>
</comment>
<dbReference type="GO" id="GO:0032259">
    <property type="term" value="P:methylation"/>
    <property type="evidence" value="ECO:0007669"/>
    <property type="project" value="UniProtKB-KW"/>
</dbReference>
<protein>
    <recommendedName>
        <fullName evidence="1">N(4)-bis(aminopropyl)spermidine synthase</fullName>
        <ecNumber evidence="1">2.5.1.128</ecNumber>
    </recommendedName>
    <alternativeName>
        <fullName evidence="1">Branched-chain polyamine synthase A</fullName>
    </alternativeName>
</protein>
<comment type="subcellular location">
    <subcellularLocation>
        <location evidence="1">Cytoplasm</location>
    </subcellularLocation>
</comment>
<comment type="caution">
    <text evidence="3">The sequence shown here is derived from an EMBL/GenBank/DDBJ whole genome shotgun (WGS) entry which is preliminary data.</text>
</comment>
<dbReference type="InterPro" id="IPR014435">
    <property type="entry name" value="BpsA"/>
</dbReference>
<dbReference type="AlphaFoldDB" id="A0A7J3M2J0"/>
<keyword evidence="1 3" id="KW-0808">Transferase</keyword>
<dbReference type="GO" id="GO:0016765">
    <property type="term" value="F:transferase activity, transferring alkyl or aryl (other than methyl) groups"/>
    <property type="evidence" value="ECO:0007669"/>
    <property type="project" value="UniProtKB-UniRule"/>
</dbReference>